<gene>
    <name evidence="2" type="ORF">C1H46_040314</name>
</gene>
<name>A0A540KIW1_MALBA</name>
<accession>A0A540KIW1</accession>
<dbReference type="Proteomes" id="UP000315295">
    <property type="component" value="Unassembled WGS sequence"/>
</dbReference>
<feature type="region of interest" description="Disordered" evidence="1">
    <location>
        <begin position="20"/>
        <end position="59"/>
    </location>
</feature>
<evidence type="ECO:0000313" key="3">
    <source>
        <dbReference type="Proteomes" id="UP000315295"/>
    </source>
</evidence>
<evidence type="ECO:0000313" key="2">
    <source>
        <dbReference type="EMBL" id="TQD74156.1"/>
    </source>
</evidence>
<organism evidence="2 3">
    <name type="scientific">Malus baccata</name>
    <name type="common">Siberian crab apple</name>
    <name type="synonym">Pyrus baccata</name>
    <dbReference type="NCBI Taxonomy" id="106549"/>
    <lineage>
        <taxon>Eukaryota</taxon>
        <taxon>Viridiplantae</taxon>
        <taxon>Streptophyta</taxon>
        <taxon>Embryophyta</taxon>
        <taxon>Tracheophyta</taxon>
        <taxon>Spermatophyta</taxon>
        <taxon>Magnoliopsida</taxon>
        <taxon>eudicotyledons</taxon>
        <taxon>Gunneridae</taxon>
        <taxon>Pentapetalae</taxon>
        <taxon>rosids</taxon>
        <taxon>fabids</taxon>
        <taxon>Rosales</taxon>
        <taxon>Rosaceae</taxon>
        <taxon>Amygdaloideae</taxon>
        <taxon>Maleae</taxon>
        <taxon>Malus</taxon>
    </lineage>
</organism>
<keyword evidence="3" id="KW-1185">Reference proteome</keyword>
<dbReference type="AlphaFoldDB" id="A0A540KIW1"/>
<comment type="caution">
    <text evidence="2">The sequence shown here is derived from an EMBL/GenBank/DDBJ whole genome shotgun (WGS) entry which is preliminary data.</text>
</comment>
<proteinExistence type="predicted"/>
<evidence type="ECO:0000256" key="1">
    <source>
        <dbReference type="SAM" id="MobiDB-lite"/>
    </source>
</evidence>
<sequence length="133" mass="15988">MKNRASFFWFFCSWDRRACPPEEEKNEEEDPVEDKSKRKTRWTNRRGREIEEEDPVDKLKRKTRWTNEKNEARFFILQNSEVVDSESGGFEVAQIESDSKCLVDMFNGKTQLDVVIEGILFDVQWLKQQLRYN</sequence>
<reference evidence="2 3" key="1">
    <citation type="journal article" date="2019" name="G3 (Bethesda)">
        <title>Sequencing of a Wild Apple (Malus baccata) Genome Unravels the Differences Between Cultivated and Wild Apple Species Regarding Disease Resistance and Cold Tolerance.</title>
        <authorList>
            <person name="Chen X."/>
        </authorList>
    </citation>
    <scope>NUCLEOTIDE SEQUENCE [LARGE SCALE GENOMIC DNA]</scope>
    <source>
        <strain evidence="3">cv. Shandingzi</strain>
        <tissue evidence="2">Leaves</tissue>
    </source>
</reference>
<dbReference type="EMBL" id="VIEB01001212">
    <property type="protein sequence ID" value="TQD74156.1"/>
    <property type="molecule type" value="Genomic_DNA"/>
</dbReference>
<protein>
    <submittedName>
        <fullName evidence="2">Uncharacterized protein</fullName>
    </submittedName>
</protein>